<protein>
    <recommendedName>
        <fullName evidence="1">diguanylate cyclase</fullName>
        <ecNumber evidence="1">2.7.7.65</ecNumber>
    </recommendedName>
</protein>
<evidence type="ECO:0000256" key="3">
    <source>
        <dbReference type="SAM" id="Phobius"/>
    </source>
</evidence>
<dbReference type="GO" id="GO:0005886">
    <property type="term" value="C:plasma membrane"/>
    <property type="evidence" value="ECO:0007669"/>
    <property type="project" value="TreeGrafter"/>
</dbReference>
<keyword evidence="6" id="KW-1185">Reference proteome</keyword>
<dbReference type="Proteomes" id="UP000186609">
    <property type="component" value="Chromosome"/>
</dbReference>
<keyword evidence="3" id="KW-0812">Transmembrane</keyword>
<proteinExistence type="predicted"/>
<dbReference type="GO" id="GO:1902201">
    <property type="term" value="P:negative regulation of bacterial-type flagellum-dependent cell motility"/>
    <property type="evidence" value="ECO:0007669"/>
    <property type="project" value="TreeGrafter"/>
</dbReference>
<feature type="domain" description="GGDEF" evidence="4">
    <location>
        <begin position="133"/>
        <end position="268"/>
    </location>
</feature>
<reference evidence="5 6" key="1">
    <citation type="submission" date="2017-01" db="EMBL/GenBank/DDBJ databases">
        <authorList>
            <person name="Mah S.A."/>
            <person name="Swanson W.J."/>
            <person name="Moy G.W."/>
            <person name="Vacquier V.D."/>
        </authorList>
    </citation>
    <scope>NUCLEOTIDE SEQUENCE [LARGE SCALE GENOMIC DNA]</scope>
    <source>
        <strain evidence="5 6">DCY110</strain>
    </source>
</reference>
<dbReference type="RefSeq" id="WP_076201833.1">
    <property type="nucleotide sequence ID" value="NZ_CP019236.1"/>
</dbReference>
<sequence>MPADLPYSPFESSSDLLRRWRRLSRAIARLGAPVCTLLFAACISAGSLGLTALFLKLNGASQMGDAFWISLLVPLPMTLVFGGITFVLIIALENSRSHLDQLAMTDALTGIPNRRRFTLTARREIELAHRHHLPLALLSLDIDRFKLINDAYGHAVGDQVLVEVSRRCRRVLRTTDILARWGGEEFVILLPNTPSDHAHQLAERLRLAVAKSHQLLVQQQPVWVTVSIGAAGIAPGEAATLEALLQTADEALYHAKNSGRDQVFSAAWAAKRSGARA</sequence>
<dbReference type="FunFam" id="3.30.70.270:FF:000001">
    <property type="entry name" value="Diguanylate cyclase domain protein"/>
    <property type="match status" value="1"/>
</dbReference>
<dbReference type="SUPFAM" id="SSF55073">
    <property type="entry name" value="Nucleotide cyclase"/>
    <property type="match status" value="1"/>
</dbReference>
<organism evidence="5 6">
    <name type="scientific">Rhodoferax koreensis</name>
    <dbReference type="NCBI Taxonomy" id="1842727"/>
    <lineage>
        <taxon>Bacteria</taxon>
        <taxon>Pseudomonadati</taxon>
        <taxon>Pseudomonadota</taxon>
        <taxon>Betaproteobacteria</taxon>
        <taxon>Burkholderiales</taxon>
        <taxon>Comamonadaceae</taxon>
        <taxon>Rhodoferax</taxon>
    </lineage>
</organism>
<dbReference type="GO" id="GO:0043709">
    <property type="term" value="P:cell adhesion involved in single-species biofilm formation"/>
    <property type="evidence" value="ECO:0007669"/>
    <property type="project" value="TreeGrafter"/>
</dbReference>
<dbReference type="AlphaFoldDB" id="A0A1P8K0B5"/>
<gene>
    <name evidence="5" type="ORF">RD110_21345</name>
</gene>
<dbReference type="GO" id="GO:0052621">
    <property type="term" value="F:diguanylate cyclase activity"/>
    <property type="evidence" value="ECO:0007669"/>
    <property type="project" value="UniProtKB-EC"/>
</dbReference>
<accession>A0A1P8K0B5</accession>
<dbReference type="CDD" id="cd01949">
    <property type="entry name" value="GGDEF"/>
    <property type="match status" value="1"/>
</dbReference>
<evidence type="ECO:0000256" key="1">
    <source>
        <dbReference type="ARBA" id="ARBA00012528"/>
    </source>
</evidence>
<dbReference type="Gene3D" id="3.30.70.270">
    <property type="match status" value="1"/>
</dbReference>
<dbReference type="PANTHER" id="PTHR45138:SF9">
    <property type="entry name" value="DIGUANYLATE CYCLASE DGCM-RELATED"/>
    <property type="match status" value="1"/>
</dbReference>
<dbReference type="NCBIfam" id="TIGR00254">
    <property type="entry name" value="GGDEF"/>
    <property type="match status" value="1"/>
</dbReference>
<dbReference type="EMBL" id="CP019236">
    <property type="protein sequence ID" value="APW39446.1"/>
    <property type="molecule type" value="Genomic_DNA"/>
</dbReference>
<dbReference type="EC" id="2.7.7.65" evidence="1"/>
<evidence type="ECO:0000256" key="2">
    <source>
        <dbReference type="ARBA" id="ARBA00034247"/>
    </source>
</evidence>
<keyword evidence="3" id="KW-1133">Transmembrane helix</keyword>
<dbReference type="KEGG" id="rhy:RD110_21345"/>
<dbReference type="InterPro" id="IPR043128">
    <property type="entry name" value="Rev_trsase/Diguanyl_cyclase"/>
</dbReference>
<dbReference type="InterPro" id="IPR050469">
    <property type="entry name" value="Diguanylate_Cyclase"/>
</dbReference>
<dbReference type="PANTHER" id="PTHR45138">
    <property type="entry name" value="REGULATORY COMPONENTS OF SENSORY TRANSDUCTION SYSTEM"/>
    <property type="match status" value="1"/>
</dbReference>
<dbReference type="InterPro" id="IPR029787">
    <property type="entry name" value="Nucleotide_cyclase"/>
</dbReference>
<dbReference type="PROSITE" id="PS50887">
    <property type="entry name" value="GGDEF"/>
    <property type="match status" value="1"/>
</dbReference>
<name>A0A1P8K0B5_9BURK</name>
<dbReference type="OrthoDB" id="9813903at2"/>
<dbReference type="SMART" id="SM00267">
    <property type="entry name" value="GGDEF"/>
    <property type="match status" value="1"/>
</dbReference>
<dbReference type="Pfam" id="PF00990">
    <property type="entry name" value="GGDEF"/>
    <property type="match status" value="1"/>
</dbReference>
<feature type="transmembrane region" description="Helical" evidence="3">
    <location>
        <begin position="27"/>
        <end position="55"/>
    </location>
</feature>
<keyword evidence="3" id="KW-0472">Membrane</keyword>
<evidence type="ECO:0000313" key="6">
    <source>
        <dbReference type="Proteomes" id="UP000186609"/>
    </source>
</evidence>
<dbReference type="InterPro" id="IPR000160">
    <property type="entry name" value="GGDEF_dom"/>
</dbReference>
<feature type="transmembrane region" description="Helical" evidence="3">
    <location>
        <begin position="67"/>
        <end position="92"/>
    </location>
</feature>
<comment type="catalytic activity">
    <reaction evidence="2">
        <text>2 GTP = 3',3'-c-di-GMP + 2 diphosphate</text>
        <dbReference type="Rhea" id="RHEA:24898"/>
        <dbReference type="ChEBI" id="CHEBI:33019"/>
        <dbReference type="ChEBI" id="CHEBI:37565"/>
        <dbReference type="ChEBI" id="CHEBI:58805"/>
        <dbReference type="EC" id="2.7.7.65"/>
    </reaction>
</comment>
<evidence type="ECO:0000313" key="5">
    <source>
        <dbReference type="EMBL" id="APW39446.1"/>
    </source>
</evidence>
<evidence type="ECO:0000259" key="4">
    <source>
        <dbReference type="PROSITE" id="PS50887"/>
    </source>
</evidence>
<dbReference type="STRING" id="1842727.RD110_21345"/>